<dbReference type="Pfam" id="PF11412">
    <property type="entry name" value="DsbD_N"/>
    <property type="match status" value="1"/>
</dbReference>
<evidence type="ECO:0000313" key="3">
    <source>
        <dbReference type="EMBL" id="QJB30675.1"/>
    </source>
</evidence>
<protein>
    <submittedName>
        <fullName evidence="3">Sugar transporter</fullName>
    </submittedName>
</protein>
<feature type="domain" description="Thiol:disulfide interchange protein DsbD N-terminal" evidence="2">
    <location>
        <begin position="44"/>
        <end position="151"/>
    </location>
</feature>
<dbReference type="Gene3D" id="2.60.40.1250">
    <property type="entry name" value="Thiol:disulfide interchange protein DsbD, N-terminal domain"/>
    <property type="match status" value="1"/>
</dbReference>
<dbReference type="RefSeq" id="WP_168802953.1">
    <property type="nucleotide sequence ID" value="NZ_CP051205.1"/>
</dbReference>
<feature type="signal peptide" evidence="1">
    <location>
        <begin position="1"/>
        <end position="22"/>
    </location>
</feature>
<dbReference type="InterPro" id="IPR036929">
    <property type="entry name" value="DsbDN_sf"/>
</dbReference>
<name>A0AAE7D5X2_9BACT</name>
<dbReference type="Proteomes" id="UP000502421">
    <property type="component" value="Chromosome"/>
</dbReference>
<feature type="chain" id="PRO_5041946476" evidence="1">
    <location>
        <begin position="23"/>
        <end position="155"/>
    </location>
</feature>
<reference evidence="4" key="1">
    <citation type="submission" date="2020-04" db="EMBL/GenBank/DDBJ databases">
        <authorList>
            <person name="Kittiwongwattana C."/>
        </authorList>
    </citation>
    <scope>NUCLEOTIDE SEQUENCE [LARGE SCALE GENOMIC DNA]</scope>
    <source>
        <strain evidence="4">1310</strain>
    </source>
</reference>
<evidence type="ECO:0000313" key="4">
    <source>
        <dbReference type="Proteomes" id="UP000502421"/>
    </source>
</evidence>
<keyword evidence="3" id="KW-0762">Sugar transport</keyword>
<gene>
    <name evidence="3" type="ORF">HF329_04925</name>
</gene>
<dbReference type="KEGG" id="coy:HF329_04925"/>
<proteinExistence type="predicted"/>
<dbReference type="AlphaFoldDB" id="A0AAE7D5X2"/>
<evidence type="ECO:0000256" key="1">
    <source>
        <dbReference type="SAM" id="SignalP"/>
    </source>
</evidence>
<keyword evidence="1" id="KW-0732">Signal</keyword>
<dbReference type="EMBL" id="CP051205">
    <property type="protein sequence ID" value="QJB30675.1"/>
    <property type="molecule type" value="Genomic_DNA"/>
</dbReference>
<accession>A0AAE7D5X2</accession>
<keyword evidence="3" id="KW-0813">Transport</keyword>
<evidence type="ECO:0000259" key="2">
    <source>
        <dbReference type="Pfam" id="PF11412"/>
    </source>
</evidence>
<dbReference type="InterPro" id="IPR028250">
    <property type="entry name" value="DsbDN"/>
</dbReference>
<sequence>MKKISFTLMLLLTGLVTAFGHAASQAPKGQPIQWKYTARKTGNGQAVLLFTATLANGWHLFALNNPANSPVRMAFTFLPGPAYRTEGNVSQPEPITRFEQLFGTNISYFENEVVFQQKVRLTGKSATVKGNIEFTVCGPRQCLPPETIAFTISIK</sequence>
<organism evidence="3 4">
    <name type="scientific">Chitinophaga oryzae</name>
    <dbReference type="NCBI Taxonomy" id="2725414"/>
    <lineage>
        <taxon>Bacteria</taxon>
        <taxon>Pseudomonadati</taxon>
        <taxon>Bacteroidota</taxon>
        <taxon>Chitinophagia</taxon>
        <taxon>Chitinophagales</taxon>
        <taxon>Chitinophagaceae</taxon>
        <taxon>Chitinophaga</taxon>
    </lineage>
</organism>